<dbReference type="EMBL" id="KV441549">
    <property type="protein sequence ID" value="OAG09929.1"/>
    <property type="molecule type" value="Genomic_DNA"/>
</dbReference>
<dbReference type="OrthoDB" id="3790503at2759"/>
<dbReference type="GeneID" id="28766005"/>
<accession>A0A177CT53</accession>
<organism evidence="2 3">
    <name type="scientific">Paraphaeosphaeria sporulosa</name>
    <dbReference type="NCBI Taxonomy" id="1460663"/>
    <lineage>
        <taxon>Eukaryota</taxon>
        <taxon>Fungi</taxon>
        <taxon>Dikarya</taxon>
        <taxon>Ascomycota</taxon>
        <taxon>Pezizomycotina</taxon>
        <taxon>Dothideomycetes</taxon>
        <taxon>Pleosporomycetidae</taxon>
        <taxon>Pleosporales</taxon>
        <taxon>Massarineae</taxon>
        <taxon>Didymosphaeriaceae</taxon>
        <taxon>Paraphaeosphaeria</taxon>
    </lineage>
</organism>
<reference evidence="2 3" key="1">
    <citation type="submission" date="2016-05" db="EMBL/GenBank/DDBJ databases">
        <title>Comparative analysis of secretome profiles of manganese(II)-oxidizing ascomycete fungi.</title>
        <authorList>
            <consortium name="DOE Joint Genome Institute"/>
            <person name="Zeiner C.A."/>
            <person name="Purvine S.O."/>
            <person name="Zink E.M."/>
            <person name="Wu S."/>
            <person name="Pasa-Tolic L."/>
            <person name="Chaput D.L."/>
            <person name="Haridas S."/>
            <person name="Grigoriev I.V."/>
            <person name="Santelli C.M."/>
            <person name="Hansel C.M."/>
        </authorList>
    </citation>
    <scope>NUCLEOTIDE SEQUENCE [LARGE SCALE GENOMIC DNA]</scope>
    <source>
        <strain evidence="2 3">AP3s5-JAC2a</strain>
    </source>
</reference>
<sequence length="213" mass="23594">MSAAGACEKLWVVKERVANVVYPRRRAFSVSEAVEGSQAAVTVTGSQWPCAFVVTTRVAVEHQKVQTLGAANRAKDIHQFSEPRTTRLSPPPPHPSPLPRSRHTILLHHAFLQIIMRPIIIPPPKFQNVAIALEVASAAYFSYELSRIYRGTHPVLSRRLAENGIWPPPQLPAVKGGAKVEGDDKKEVDVRWMSINGVPVPASFDALNFWRRG</sequence>
<feature type="region of interest" description="Disordered" evidence="1">
    <location>
        <begin position="80"/>
        <end position="99"/>
    </location>
</feature>
<name>A0A177CT53_9PLEO</name>
<proteinExistence type="predicted"/>
<dbReference type="AlphaFoldDB" id="A0A177CT53"/>
<dbReference type="Proteomes" id="UP000077069">
    <property type="component" value="Unassembled WGS sequence"/>
</dbReference>
<evidence type="ECO:0000313" key="2">
    <source>
        <dbReference type="EMBL" id="OAG09929.1"/>
    </source>
</evidence>
<dbReference type="InParanoid" id="A0A177CT53"/>
<gene>
    <name evidence="2" type="ORF">CC84DRAFT_1213306</name>
</gene>
<protein>
    <submittedName>
        <fullName evidence="2">Uncharacterized protein</fullName>
    </submittedName>
</protein>
<evidence type="ECO:0000313" key="3">
    <source>
        <dbReference type="Proteomes" id="UP000077069"/>
    </source>
</evidence>
<keyword evidence="3" id="KW-1185">Reference proteome</keyword>
<dbReference type="RefSeq" id="XP_018040294.1">
    <property type="nucleotide sequence ID" value="XM_018182519.1"/>
</dbReference>
<feature type="compositionally biased region" description="Pro residues" evidence="1">
    <location>
        <begin position="89"/>
        <end position="98"/>
    </location>
</feature>
<evidence type="ECO:0000256" key="1">
    <source>
        <dbReference type="SAM" id="MobiDB-lite"/>
    </source>
</evidence>